<dbReference type="Proteomes" id="UP000245523">
    <property type="component" value="Unassembled WGS sequence"/>
</dbReference>
<dbReference type="EMBL" id="QGHD01000031">
    <property type="protein sequence ID" value="PWK93137.1"/>
    <property type="molecule type" value="Genomic_DNA"/>
</dbReference>
<dbReference type="Gene3D" id="2.40.160.130">
    <property type="entry name" value="Capsule assembly protein Wzi"/>
    <property type="match status" value="1"/>
</dbReference>
<reference evidence="1 2" key="1">
    <citation type="submission" date="2018-05" db="EMBL/GenBank/DDBJ databases">
        <title>Animal gut microbial communities from fecal samples from Wisconsin, USA.</title>
        <authorList>
            <person name="Neumann A."/>
        </authorList>
    </citation>
    <scope>NUCLEOTIDE SEQUENCE [LARGE SCALE GENOMIC DNA]</scope>
    <source>
        <strain evidence="1 2">UWS4</strain>
    </source>
</reference>
<comment type="caution">
    <text evidence="1">The sequence shown here is derived from an EMBL/GenBank/DDBJ whole genome shotgun (WGS) entry which is preliminary data.</text>
</comment>
<accession>A0ABX5LME5</accession>
<protein>
    <recommendedName>
        <fullName evidence="3">Capsule assembly protein Wzi</fullName>
    </recommendedName>
</protein>
<gene>
    <name evidence="1" type="ORF">B0H50_1317</name>
</gene>
<proteinExistence type="predicted"/>
<evidence type="ECO:0000313" key="2">
    <source>
        <dbReference type="Proteomes" id="UP000245523"/>
    </source>
</evidence>
<evidence type="ECO:0000313" key="1">
    <source>
        <dbReference type="EMBL" id="PWK93137.1"/>
    </source>
</evidence>
<name>A0ABX5LME5_9BACT</name>
<dbReference type="RefSeq" id="WP_106198425.1">
    <property type="nucleotide sequence ID" value="NZ_QGHD01000031.1"/>
</dbReference>
<keyword evidence="2" id="KW-1185">Reference proteome</keyword>
<dbReference type="InterPro" id="IPR038636">
    <property type="entry name" value="Wzi_sf"/>
</dbReference>
<organism evidence="1 2">
    <name type="scientific">Hallerella porci</name>
    <dbReference type="NCBI Taxonomy" id="1945871"/>
    <lineage>
        <taxon>Bacteria</taxon>
        <taxon>Pseudomonadati</taxon>
        <taxon>Fibrobacterota</taxon>
        <taxon>Fibrobacteria</taxon>
        <taxon>Fibrobacterales</taxon>
        <taxon>Fibrobacteraceae</taxon>
        <taxon>Hallerella</taxon>
    </lineage>
</organism>
<sequence length="495" mass="57019">MIFSNRHFLFWLLVSLTAAIAFARSPIISSERSRNLKQLETTPLLFEYHRMTTSDAEQIFYYPRRDSAWRRNFAEIEKRSLIKYQDEKQAIAASLVGGMDYRGGETLGDTIWPGLDGGLYLRGYRDSVEFMLDARIYVENHSADYPKSFDGEFVEFQKEENNDGVEYTSYSRYRGMFAANLGFGRLMLARDVFHFGPGYYNNLTLNQFALPYNSLSFEFHVGPLSVISLYADLRIFPNSMSNKNTNDRNLYAHRYELNLGNLILGMSETQILYNENKPWLFVPIVPLFMEKGNFSEDNNNGALAFDANYRILNTARVYTEFYIDDLESPISLIENDNIEAKWAWMAGAQIGHDFFIRGHKLEAGAIAEYARVEPYVYSHFHKNTAQAANLGEPLGAPNGPNSQTIDFAVFGRFSKRINVNLRNTWLWKGTDYGSAINDTTPTSNHYKLPKKFLDGAKMKYSLSPAVSYDGDYLFYMLELTLFHDEKIYTRLGIKW</sequence>
<evidence type="ECO:0008006" key="3">
    <source>
        <dbReference type="Google" id="ProtNLM"/>
    </source>
</evidence>